<dbReference type="GO" id="GO:0016787">
    <property type="term" value="F:hydrolase activity"/>
    <property type="evidence" value="ECO:0007669"/>
    <property type="project" value="UniProtKB-KW"/>
</dbReference>
<proteinExistence type="predicted"/>
<feature type="domain" description="AB hydrolase-1" evidence="1">
    <location>
        <begin position="119"/>
        <end position="184"/>
    </location>
</feature>
<name>A0ABU9Y873_9SPHN</name>
<gene>
    <name evidence="2" type="ORF">ABC974_20325</name>
</gene>
<dbReference type="InterPro" id="IPR000073">
    <property type="entry name" value="AB_hydrolase_1"/>
</dbReference>
<dbReference type="RefSeq" id="WP_343889832.1">
    <property type="nucleotide sequence ID" value="NZ_BAAAEH010000024.1"/>
</dbReference>
<keyword evidence="3" id="KW-1185">Reference proteome</keyword>
<sequence length="250" mass="26957">MTRNGANALNVATSLRCEGEIRAPSLLLWAAEVPRGAWGLASLLWSQATLAAGPKGDGRPILLLPGLVNSDRSNLLMRRYLRHLGYRVEGWGLGRNLGARAVGADGEKLVERIRALHDESGQQVTLIGISLGGIMARFAAHRAPELVREVITISSPFAGSPRATNVWRAFELLTGDRIDSDRVRAQAAEVATPLPVKATAIWSRSDGLVNGLICRADDPGCRNIEIRSSHLGVQVRPETLRALADVLGER</sequence>
<dbReference type="InterPro" id="IPR029058">
    <property type="entry name" value="AB_hydrolase_fold"/>
</dbReference>
<dbReference type="Proteomes" id="UP001419910">
    <property type="component" value="Unassembled WGS sequence"/>
</dbReference>
<dbReference type="EMBL" id="JBDIME010000022">
    <property type="protein sequence ID" value="MEN2791986.1"/>
    <property type="molecule type" value="Genomic_DNA"/>
</dbReference>
<evidence type="ECO:0000313" key="3">
    <source>
        <dbReference type="Proteomes" id="UP001419910"/>
    </source>
</evidence>
<comment type="caution">
    <text evidence="2">The sequence shown here is derived from an EMBL/GenBank/DDBJ whole genome shotgun (WGS) entry which is preliminary data.</text>
</comment>
<dbReference type="Gene3D" id="3.40.50.1820">
    <property type="entry name" value="alpha/beta hydrolase"/>
    <property type="match status" value="1"/>
</dbReference>
<keyword evidence="2" id="KW-0378">Hydrolase</keyword>
<reference evidence="2 3" key="1">
    <citation type="submission" date="2024-05" db="EMBL/GenBank/DDBJ databases">
        <authorList>
            <person name="Liu Q."/>
            <person name="Xin Y.-H."/>
        </authorList>
    </citation>
    <scope>NUCLEOTIDE SEQUENCE [LARGE SCALE GENOMIC DNA]</scope>
    <source>
        <strain evidence="2 3">CGMCC 1.10181</strain>
    </source>
</reference>
<organism evidence="2 3">
    <name type="scientific">Sphingomonas oligophenolica</name>
    <dbReference type="NCBI Taxonomy" id="301154"/>
    <lineage>
        <taxon>Bacteria</taxon>
        <taxon>Pseudomonadati</taxon>
        <taxon>Pseudomonadota</taxon>
        <taxon>Alphaproteobacteria</taxon>
        <taxon>Sphingomonadales</taxon>
        <taxon>Sphingomonadaceae</taxon>
        <taxon>Sphingomonas</taxon>
    </lineage>
</organism>
<evidence type="ECO:0000259" key="1">
    <source>
        <dbReference type="Pfam" id="PF00561"/>
    </source>
</evidence>
<dbReference type="Pfam" id="PF00561">
    <property type="entry name" value="Abhydrolase_1"/>
    <property type="match status" value="1"/>
</dbReference>
<evidence type="ECO:0000313" key="2">
    <source>
        <dbReference type="EMBL" id="MEN2791986.1"/>
    </source>
</evidence>
<protein>
    <submittedName>
        <fullName evidence="2">Alpha/beta fold hydrolase</fullName>
    </submittedName>
</protein>
<accession>A0ABU9Y873</accession>
<dbReference type="SUPFAM" id="SSF53474">
    <property type="entry name" value="alpha/beta-Hydrolases"/>
    <property type="match status" value="1"/>
</dbReference>